<dbReference type="EC" id="3.6.4.13" evidence="2"/>
<accession>A0A9J6BME5</accession>
<dbReference type="Gene3D" id="3.40.50.300">
    <property type="entry name" value="P-loop containing nucleotide triphosphate hydrolases"/>
    <property type="match status" value="2"/>
</dbReference>
<evidence type="ECO:0000256" key="10">
    <source>
        <dbReference type="ARBA" id="ARBA00047984"/>
    </source>
</evidence>
<evidence type="ECO:0000256" key="6">
    <source>
        <dbReference type="ARBA" id="ARBA00022806"/>
    </source>
</evidence>
<dbReference type="SMART" id="SM00487">
    <property type="entry name" value="DEXDc"/>
    <property type="match status" value="1"/>
</dbReference>
<dbReference type="AlphaFoldDB" id="A0A9J6BME5"/>
<dbReference type="PANTHER" id="PTHR47959">
    <property type="entry name" value="ATP-DEPENDENT RNA HELICASE RHLE-RELATED"/>
    <property type="match status" value="1"/>
</dbReference>
<feature type="compositionally biased region" description="Basic residues" evidence="13">
    <location>
        <begin position="760"/>
        <end position="780"/>
    </location>
</feature>
<dbReference type="InterPro" id="IPR001650">
    <property type="entry name" value="Helicase_C-like"/>
</dbReference>
<dbReference type="PROSITE" id="PS51194">
    <property type="entry name" value="HELICASE_CTER"/>
    <property type="match status" value="1"/>
</dbReference>
<protein>
    <recommendedName>
        <fullName evidence="2">RNA helicase</fullName>
        <ecNumber evidence="2">3.6.4.13</ecNumber>
    </recommendedName>
</protein>
<comment type="caution">
    <text evidence="17">The sequence shown here is derived from an EMBL/GenBank/DDBJ whole genome shotgun (WGS) entry which is preliminary data.</text>
</comment>
<dbReference type="GO" id="GO:0016787">
    <property type="term" value="F:hydrolase activity"/>
    <property type="evidence" value="ECO:0007669"/>
    <property type="project" value="UniProtKB-KW"/>
</dbReference>
<organism evidence="17 18">
    <name type="scientific">Polypedilum vanderplanki</name>
    <name type="common">Sleeping chironomid midge</name>
    <dbReference type="NCBI Taxonomy" id="319348"/>
    <lineage>
        <taxon>Eukaryota</taxon>
        <taxon>Metazoa</taxon>
        <taxon>Ecdysozoa</taxon>
        <taxon>Arthropoda</taxon>
        <taxon>Hexapoda</taxon>
        <taxon>Insecta</taxon>
        <taxon>Pterygota</taxon>
        <taxon>Neoptera</taxon>
        <taxon>Endopterygota</taxon>
        <taxon>Diptera</taxon>
        <taxon>Nematocera</taxon>
        <taxon>Chironomoidea</taxon>
        <taxon>Chironomidae</taxon>
        <taxon>Chironominae</taxon>
        <taxon>Polypedilum</taxon>
        <taxon>Polypedilum</taxon>
    </lineage>
</organism>
<evidence type="ECO:0000259" key="16">
    <source>
        <dbReference type="PROSITE" id="PS51195"/>
    </source>
</evidence>
<keyword evidence="7 12" id="KW-0067">ATP-binding</keyword>
<gene>
    <name evidence="17" type="ORF">PVAND_001127</name>
</gene>
<feature type="compositionally biased region" description="Acidic residues" evidence="13">
    <location>
        <begin position="8"/>
        <end position="24"/>
    </location>
</feature>
<dbReference type="EMBL" id="JADBJN010000003">
    <property type="protein sequence ID" value="KAG5670896.1"/>
    <property type="molecule type" value="Genomic_DNA"/>
</dbReference>
<feature type="domain" description="Helicase C-terminal" evidence="15">
    <location>
        <begin position="372"/>
        <end position="542"/>
    </location>
</feature>
<keyword evidence="5 12" id="KW-0378">Hydrolase</keyword>
<comment type="similarity">
    <text evidence="9">Belongs to the DEAD box helicase family. DDX27/DRS1 subfamily.</text>
</comment>
<dbReference type="Pfam" id="PF00270">
    <property type="entry name" value="DEAD"/>
    <property type="match status" value="1"/>
</dbReference>
<dbReference type="PROSITE" id="PS00039">
    <property type="entry name" value="DEAD_ATP_HELICASE"/>
    <property type="match status" value="1"/>
</dbReference>
<evidence type="ECO:0000256" key="5">
    <source>
        <dbReference type="ARBA" id="ARBA00022801"/>
    </source>
</evidence>
<dbReference type="CDD" id="cd17947">
    <property type="entry name" value="DEADc_DDX27"/>
    <property type="match status" value="1"/>
</dbReference>
<feature type="domain" description="DEAD-box RNA helicase Q" evidence="16">
    <location>
        <begin position="155"/>
        <end position="183"/>
    </location>
</feature>
<keyword evidence="18" id="KW-1185">Reference proteome</keyword>
<evidence type="ECO:0000259" key="15">
    <source>
        <dbReference type="PROSITE" id="PS51194"/>
    </source>
</evidence>
<feature type="region of interest" description="Disordered" evidence="13">
    <location>
        <begin position="571"/>
        <end position="780"/>
    </location>
</feature>
<dbReference type="PANTHER" id="PTHR47959:SF1">
    <property type="entry name" value="ATP-DEPENDENT RNA HELICASE DBPA"/>
    <property type="match status" value="1"/>
</dbReference>
<dbReference type="GO" id="GO:0003676">
    <property type="term" value="F:nucleic acid binding"/>
    <property type="evidence" value="ECO:0007669"/>
    <property type="project" value="InterPro"/>
</dbReference>
<evidence type="ECO:0000256" key="8">
    <source>
        <dbReference type="ARBA" id="ARBA00023242"/>
    </source>
</evidence>
<dbReference type="InterPro" id="IPR050079">
    <property type="entry name" value="DEAD_box_RNA_helicase"/>
</dbReference>
<evidence type="ECO:0000256" key="1">
    <source>
        <dbReference type="ARBA" id="ARBA00004604"/>
    </source>
</evidence>
<dbReference type="FunFam" id="3.40.50.300:FF:000842">
    <property type="entry name" value="ATP-dependent RNA helicase DRS1"/>
    <property type="match status" value="1"/>
</dbReference>
<dbReference type="Proteomes" id="UP001107558">
    <property type="component" value="Chromosome 3"/>
</dbReference>
<dbReference type="OrthoDB" id="10259843at2759"/>
<proteinExistence type="inferred from homology"/>
<feature type="compositionally biased region" description="Basic residues" evidence="13">
    <location>
        <begin position="118"/>
        <end position="127"/>
    </location>
</feature>
<evidence type="ECO:0000256" key="13">
    <source>
        <dbReference type="SAM" id="MobiDB-lite"/>
    </source>
</evidence>
<evidence type="ECO:0000256" key="9">
    <source>
        <dbReference type="ARBA" id="ARBA00043999"/>
    </source>
</evidence>
<feature type="compositionally biased region" description="Basic residues" evidence="13">
    <location>
        <begin position="613"/>
        <end position="623"/>
    </location>
</feature>
<feature type="compositionally biased region" description="Basic and acidic residues" evidence="13">
    <location>
        <begin position="641"/>
        <end position="676"/>
    </location>
</feature>
<evidence type="ECO:0000256" key="2">
    <source>
        <dbReference type="ARBA" id="ARBA00012552"/>
    </source>
</evidence>
<dbReference type="InterPro" id="IPR027417">
    <property type="entry name" value="P-loop_NTPase"/>
</dbReference>
<comment type="catalytic activity">
    <reaction evidence="10">
        <text>ATP + H2O = ADP + phosphate + H(+)</text>
        <dbReference type="Rhea" id="RHEA:13065"/>
        <dbReference type="ChEBI" id="CHEBI:15377"/>
        <dbReference type="ChEBI" id="CHEBI:15378"/>
        <dbReference type="ChEBI" id="CHEBI:30616"/>
        <dbReference type="ChEBI" id="CHEBI:43474"/>
        <dbReference type="ChEBI" id="CHEBI:456216"/>
        <dbReference type="EC" id="3.6.4.13"/>
    </reaction>
</comment>
<name>A0A9J6BME5_POLVA</name>
<feature type="region of interest" description="Disordered" evidence="13">
    <location>
        <begin position="82"/>
        <end position="131"/>
    </location>
</feature>
<dbReference type="GO" id="GO:0006364">
    <property type="term" value="P:rRNA processing"/>
    <property type="evidence" value="ECO:0007669"/>
    <property type="project" value="UniProtKB-ARBA"/>
</dbReference>
<comment type="subcellular location">
    <subcellularLocation>
        <location evidence="1">Nucleus</location>
        <location evidence="1">Nucleolus</location>
    </subcellularLocation>
</comment>
<evidence type="ECO:0000313" key="17">
    <source>
        <dbReference type="EMBL" id="KAG5670896.1"/>
    </source>
</evidence>
<dbReference type="GO" id="GO:0003724">
    <property type="term" value="F:RNA helicase activity"/>
    <property type="evidence" value="ECO:0007669"/>
    <property type="project" value="UniProtKB-EC"/>
</dbReference>
<dbReference type="GO" id="GO:0010468">
    <property type="term" value="P:regulation of gene expression"/>
    <property type="evidence" value="ECO:0007669"/>
    <property type="project" value="UniProtKB-ARBA"/>
</dbReference>
<evidence type="ECO:0000259" key="14">
    <source>
        <dbReference type="PROSITE" id="PS51192"/>
    </source>
</evidence>
<dbReference type="SUPFAM" id="SSF52540">
    <property type="entry name" value="P-loop containing nucleoside triphosphate hydrolases"/>
    <property type="match status" value="1"/>
</dbReference>
<dbReference type="SMART" id="SM00490">
    <property type="entry name" value="HELICc"/>
    <property type="match status" value="1"/>
</dbReference>
<feature type="compositionally biased region" description="Basic residues" evidence="13">
    <location>
        <begin position="737"/>
        <end position="746"/>
    </location>
</feature>
<dbReference type="InterPro" id="IPR014001">
    <property type="entry name" value="Helicase_ATP-bd"/>
</dbReference>
<reference evidence="17" key="1">
    <citation type="submission" date="2021-03" db="EMBL/GenBank/DDBJ databases">
        <title>Chromosome level genome of the anhydrobiotic midge Polypedilum vanderplanki.</title>
        <authorList>
            <person name="Yoshida Y."/>
            <person name="Kikawada T."/>
            <person name="Gusev O."/>
        </authorList>
    </citation>
    <scope>NUCLEOTIDE SEQUENCE</scope>
    <source>
        <strain evidence="17">NIAS01</strain>
        <tissue evidence="17">Whole body or cell culture</tissue>
    </source>
</reference>
<feature type="compositionally biased region" description="Basic residues" evidence="13">
    <location>
        <begin position="681"/>
        <end position="692"/>
    </location>
</feature>
<keyword evidence="4 12" id="KW-0547">Nucleotide-binding</keyword>
<keyword evidence="3" id="KW-0690">Ribosome biogenesis</keyword>
<evidence type="ECO:0000313" key="18">
    <source>
        <dbReference type="Proteomes" id="UP001107558"/>
    </source>
</evidence>
<sequence>MDIIKTIEEDEEVENLSEDSDVEVEYQPTKQKHLKKQYFDEGFKFVSSVSDYNKDTWDDLMKFVKKRTRGKVEDKIAKVIQSRKTEDAKQLESDGESNASNNEIDLSEDELKHDNLRVKQKKGKGKKSAAAVMTNDDNEKMEFDDEIEANNGDVNSFYQMNLSRPLMKAIGVMGFTHPTPIQASTIPIALLGRDICGCAATGTGKTAAYMLPTLERLLYKPMTSESVTRVLVLVPTRELGAQVYQVTKQLCQFSNIDIGLAIGGLDVKAQESVLRNNPDIVIGTPGRIIDHIKNTPSFTLDSIEVLILDEADRMLDEYFAEQMKEIINSCSRTRQTMLFSATMTEQVKDLASVSLTRPVKVFVNNNQTVAFNLRQEFIRIRDGREGDREPILAALICRTFHDHCMVFVQTKKTAHRLRIILGLLGIKVGELHGDLSQAQRLESLKMFKDEQIDVLIATDVAARGLDISGVKTVINFIMPITLEHYIHRVGRTARAGRAGISVSLAGEQERKIVKDIIKNAVNPVKNRIIPPEIIEKYRKKLLALDMEIRKVYEEERAEKLLAQTEQQLNKTEKKLKADKNETKESRQWFQTHKERMEEKERLALKPKDPDAKAKKKLQKKKRQRGSDDDSDLEDYIFQKRTKLDDKKQQQKNKGPVEKSARAQAREQALRDLEKASLTRAKMQKSSHKMKKLRTVEDAPTRISSQPQKSRKSGSKFNFDMDTSKKGVKKLRYDASKKQKTKQKGGKSKTSQEKIRNRAGLNKHNKGKAFGKPKEKKKKRN</sequence>
<dbReference type="GO" id="GO:0005829">
    <property type="term" value="C:cytosol"/>
    <property type="evidence" value="ECO:0007669"/>
    <property type="project" value="TreeGrafter"/>
</dbReference>
<feature type="domain" description="Helicase ATP-binding" evidence="14">
    <location>
        <begin position="186"/>
        <end position="361"/>
    </location>
</feature>
<keyword evidence="6 12" id="KW-0347">Helicase</keyword>
<feature type="short sequence motif" description="Q motif" evidence="11">
    <location>
        <begin position="155"/>
        <end position="183"/>
    </location>
</feature>
<dbReference type="Pfam" id="PF00271">
    <property type="entry name" value="Helicase_C"/>
    <property type="match status" value="1"/>
</dbReference>
<dbReference type="PROSITE" id="PS51192">
    <property type="entry name" value="HELICASE_ATP_BIND_1"/>
    <property type="match status" value="1"/>
</dbReference>
<dbReference type="InterPro" id="IPR011545">
    <property type="entry name" value="DEAD/DEAH_box_helicase_dom"/>
</dbReference>
<dbReference type="GO" id="GO:0005524">
    <property type="term" value="F:ATP binding"/>
    <property type="evidence" value="ECO:0007669"/>
    <property type="project" value="UniProtKB-KW"/>
</dbReference>
<feature type="compositionally biased region" description="Basic and acidic residues" evidence="13">
    <location>
        <begin position="82"/>
        <end position="92"/>
    </location>
</feature>
<evidence type="ECO:0000256" key="7">
    <source>
        <dbReference type="ARBA" id="ARBA00022840"/>
    </source>
</evidence>
<evidence type="ECO:0000256" key="3">
    <source>
        <dbReference type="ARBA" id="ARBA00022517"/>
    </source>
</evidence>
<dbReference type="PROSITE" id="PS51195">
    <property type="entry name" value="Q_MOTIF"/>
    <property type="match status" value="1"/>
</dbReference>
<evidence type="ECO:0000256" key="12">
    <source>
        <dbReference type="RuleBase" id="RU000492"/>
    </source>
</evidence>
<dbReference type="GO" id="GO:0005730">
    <property type="term" value="C:nucleolus"/>
    <property type="evidence" value="ECO:0007669"/>
    <property type="project" value="UniProtKB-SubCell"/>
</dbReference>
<evidence type="ECO:0000256" key="4">
    <source>
        <dbReference type="ARBA" id="ARBA00022741"/>
    </source>
</evidence>
<dbReference type="InterPro" id="IPR014014">
    <property type="entry name" value="RNA_helicase_DEAD_Q_motif"/>
</dbReference>
<feature type="region of interest" description="Disordered" evidence="13">
    <location>
        <begin position="1"/>
        <end position="24"/>
    </location>
</feature>
<feature type="compositionally biased region" description="Basic and acidic residues" evidence="13">
    <location>
        <begin position="571"/>
        <end position="612"/>
    </location>
</feature>
<keyword evidence="8" id="KW-0539">Nucleus</keyword>
<dbReference type="CDD" id="cd18787">
    <property type="entry name" value="SF2_C_DEAD"/>
    <property type="match status" value="1"/>
</dbReference>
<evidence type="ECO:0000256" key="11">
    <source>
        <dbReference type="PROSITE-ProRule" id="PRU00552"/>
    </source>
</evidence>
<dbReference type="InterPro" id="IPR000629">
    <property type="entry name" value="RNA-helicase_DEAD-box_CS"/>
</dbReference>